<comment type="caution">
    <text evidence="2">The sequence shown here is derived from an EMBL/GenBank/DDBJ whole genome shotgun (WGS) entry which is preliminary data.</text>
</comment>
<accession>A0AAD5ZIS4</accession>
<proteinExistence type="predicted"/>
<sequence>MFSFSSAYRTLSDSGIRSTYNESLWKMKVPPRVKVFLWLLLADRLLTQVNLMLRGWPSIQECKCCQTHVLETTGHLFVLCDFAQQLWTAIQQHYNLPIISVHDNPLDFWRLNRAHADWDIIWASTSWSI</sequence>
<keyword evidence="3" id="KW-1185">Reference proteome</keyword>
<evidence type="ECO:0000313" key="2">
    <source>
        <dbReference type="EMBL" id="KAJ3698414.1"/>
    </source>
</evidence>
<protein>
    <recommendedName>
        <fullName evidence="1">Reverse transcriptase zinc-binding domain-containing protein</fullName>
    </recommendedName>
</protein>
<dbReference type="Pfam" id="PF13966">
    <property type="entry name" value="zf-RVT"/>
    <property type="match status" value="1"/>
</dbReference>
<reference evidence="2 3" key="1">
    <citation type="journal article" date="2022" name="Cell">
        <title>Repeat-based holocentromeres influence genome architecture and karyotype evolution.</title>
        <authorList>
            <person name="Hofstatter P.G."/>
            <person name="Thangavel G."/>
            <person name="Lux T."/>
            <person name="Neumann P."/>
            <person name="Vondrak T."/>
            <person name="Novak P."/>
            <person name="Zhang M."/>
            <person name="Costa L."/>
            <person name="Castellani M."/>
            <person name="Scott A."/>
            <person name="Toegelov H."/>
            <person name="Fuchs J."/>
            <person name="Mata-Sucre Y."/>
            <person name="Dias Y."/>
            <person name="Vanzela A.L.L."/>
            <person name="Huettel B."/>
            <person name="Almeida C.C.S."/>
            <person name="Simkova H."/>
            <person name="Souza G."/>
            <person name="Pedrosa-Harand A."/>
            <person name="Macas J."/>
            <person name="Mayer K.F.X."/>
            <person name="Houben A."/>
            <person name="Marques A."/>
        </authorList>
    </citation>
    <scope>NUCLEOTIDE SEQUENCE [LARGE SCALE GENOMIC DNA]</scope>
    <source>
        <strain evidence="2">RhyTen1mFocal</strain>
    </source>
</reference>
<dbReference type="AlphaFoldDB" id="A0AAD5ZIS4"/>
<organism evidence="2 3">
    <name type="scientific">Rhynchospora tenuis</name>
    <dbReference type="NCBI Taxonomy" id="198213"/>
    <lineage>
        <taxon>Eukaryota</taxon>
        <taxon>Viridiplantae</taxon>
        <taxon>Streptophyta</taxon>
        <taxon>Embryophyta</taxon>
        <taxon>Tracheophyta</taxon>
        <taxon>Spermatophyta</taxon>
        <taxon>Magnoliopsida</taxon>
        <taxon>Liliopsida</taxon>
        <taxon>Poales</taxon>
        <taxon>Cyperaceae</taxon>
        <taxon>Cyperoideae</taxon>
        <taxon>Rhynchosporeae</taxon>
        <taxon>Rhynchospora</taxon>
    </lineage>
</organism>
<evidence type="ECO:0000313" key="3">
    <source>
        <dbReference type="Proteomes" id="UP001210211"/>
    </source>
</evidence>
<evidence type="ECO:0000259" key="1">
    <source>
        <dbReference type="Pfam" id="PF13966"/>
    </source>
</evidence>
<name>A0AAD5ZIS4_9POAL</name>
<feature type="domain" description="Reverse transcriptase zinc-binding" evidence="1">
    <location>
        <begin position="2"/>
        <end position="87"/>
    </location>
</feature>
<dbReference type="Proteomes" id="UP001210211">
    <property type="component" value="Unassembled WGS sequence"/>
</dbReference>
<dbReference type="InterPro" id="IPR026960">
    <property type="entry name" value="RVT-Znf"/>
</dbReference>
<gene>
    <name evidence="2" type="ORF">LUZ61_002119</name>
</gene>
<dbReference type="EMBL" id="JAMRDG010000001">
    <property type="protein sequence ID" value="KAJ3698414.1"/>
    <property type="molecule type" value="Genomic_DNA"/>
</dbReference>